<organism evidence="2 3">
    <name type="scientific">Phyllachora maydis</name>
    <dbReference type="NCBI Taxonomy" id="1825666"/>
    <lineage>
        <taxon>Eukaryota</taxon>
        <taxon>Fungi</taxon>
        <taxon>Dikarya</taxon>
        <taxon>Ascomycota</taxon>
        <taxon>Pezizomycotina</taxon>
        <taxon>Sordariomycetes</taxon>
        <taxon>Sordariomycetidae</taxon>
        <taxon>Phyllachorales</taxon>
        <taxon>Phyllachoraceae</taxon>
        <taxon>Phyllachora</taxon>
    </lineage>
</organism>
<proteinExistence type="predicted"/>
<evidence type="ECO:0000256" key="1">
    <source>
        <dbReference type="SAM" id="SignalP"/>
    </source>
</evidence>
<evidence type="ECO:0000313" key="2">
    <source>
        <dbReference type="EMBL" id="KAK2075239.1"/>
    </source>
</evidence>
<sequence>MQFRAAIIFGLSLALVQAAPVSESRGLGGVLGGLVGQAGNTAAGLLQTAGGAAAGLVGTAGNAVTGLLGAAA</sequence>
<evidence type="ECO:0000313" key="3">
    <source>
        <dbReference type="Proteomes" id="UP001217918"/>
    </source>
</evidence>
<accession>A0AAD9MFK0</accession>
<dbReference type="Proteomes" id="UP001217918">
    <property type="component" value="Unassembled WGS sequence"/>
</dbReference>
<name>A0AAD9MFK0_9PEZI</name>
<feature type="chain" id="PRO_5041903670" evidence="1">
    <location>
        <begin position="19"/>
        <end position="72"/>
    </location>
</feature>
<dbReference type="EMBL" id="JAQQPM010000009">
    <property type="protein sequence ID" value="KAK2075239.1"/>
    <property type="molecule type" value="Genomic_DNA"/>
</dbReference>
<keyword evidence="1" id="KW-0732">Signal</keyword>
<dbReference type="AlphaFoldDB" id="A0AAD9MFK0"/>
<comment type="caution">
    <text evidence="2">The sequence shown here is derived from an EMBL/GenBank/DDBJ whole genome shotgun (WGS) entry which is preliminary data.</text>
</comment>
<protein>
    <submittedName>
        <fullName evidence="2">Uncharacterized protein</fullName>
    </submittedName>
</protein>
<gene>
    <name evidence="2" type="ORF">P8C59_009383</name>
</gene>
<keyword evidence="3" id="KW-1185">Reference proteome</keyword>
<reference evidence="2" key="1">
    <citation type="journal article" date="2023" name="Mol. Plant Microbe Interact.">
        <title>Elucidating the Obligate Nature and Biological Capacity of an Invasive Fungal Corn Pathogen.</title>
        <authorList>
            <person name="MacCready J.S."/>
            <person name="Roggenkamp E.M."/>
            <person name="Gdanetz K."/>
            <person name="Chilvers M.I."/>
        </authorList>
    </citation>
    <scope>NUCLEOTIDE SEQUENCE</scope>
    <source>
        <strain evidence="2">PM02</strain>
    </source>
</reference>
<feature type="signal peptide" evidence="1">
    <location>
        <begin position="1"/>
        <end position="18"/>
    </location>
</feature>